<keyword evidence="3" id="KW-1185">Reference proteome</keyword>
<dbReference type="SUPFAM" id="SSF56935">
    <property type="entry name" value="Porins"/>
    <property type="match status" value="1"/>
</dbReference>
<evidence type="ECO:0000313" key="3">
    <source>
        <dbReference type="Proteomes" id="UP000190150"/>
    </source>
</evidence>
<feature type="domain" description="Autotransporter" evidence="1">
    <location>
        <begin position="113"/>
        <end position="214"/>
    </location>
</feature>
<evidence type="ECO:0000259" key="1">
    <source>
        <dbReference type="Pfam" id="PF03797"/>
    </source>
</evidence>
<dbReference type="InterPro" id="IPR036709">
    <property type="entry name" value="Autotransporte_beta_dom_sf"/>
</dbReference>
<dbReference type="Proteomes" id="UP000190150">
    <property type="component" value="Unassembled WGS sequence"/>
</dbReference>
<protein>
    <recommendedName>
        <fullName evidence="1">Autotransporter domain-containing protein</fullName>
    </recommendedName>
</protein>
<dbReference type="STRING" id="1513896.SAMN05660841_01695"/>
<evidence type="ECO:0000313" key="2">
    <source>
        <dbReference type="EMBL" id="SKB65022.1"/>
    </source>
</evidence>
<dbReference type="EMBL" id="FUZF01000005">
    <property type="protein sequence ID" value="SKB65022.1"/>
    <property type="molecule type" value="Genomic_DNA"/>
</dbReference>
<proteinExistence type="predicted"/>
<dbReference type="AlphaFoldDB" id="A0A1T5CZW5"/>
<name>A0A1T5CZW5_9SPHI</name>
<accession>A0A1T5CZW5</accession>
<reference evidence="3" key="1">
    <citation type="submission" date="2017-02" db="EMBL/GenBank/DDBJ databases">
        <authorList>
            <person name="Varghese N."/>
            <person name="Submissions S."/>
        </authorList>
    </citation>
    <scope>NUCLEOTIDE SEQUENCE [LARGE SCALE GENOMIC DNA]</scope>
    <source>
        <strain evidence="3">DSM 24091</strain>
    </source>
</reference>
<dbReference type="Gene3D" id="2.40.128.130">
    <property type="entry name" value="Autotransporter beta-domain"/>
    <property type="match status" value="1"/>
</dbReference>
<dbReference type="Pfam" id="PF03797">
    <property type="entry name" value="Autotransporter"/>
    <property type="match status" value="1"/>
</dbReference>
<organism evidence="2 3">
    <name type="scientific">Sphingobacterium nematocida</name>
    <dbReference type="NCBI Taxonomy" id="1513896"/>
    <lineage>
        <taxon>Bacteria</taxon>
        <taxon>Pseudomonadati</taxon>
        <taxon>Bacteroidota</taxon>
        <taxon>Sphingobacteriia</taxon>
        <taxon>Sphingobacteriales</taxon>
        <taxon>Sphingobacteriaceae</taxon>
        <taxon>Sphingobacterium</taxon>
    </lineage>
</organism>
<dbReference type="OrthoDB" id="5886641at2"/>
<dbReference type="InterPro" id="IPR005546">
    <property type="entry name" value="Autotransporte_beta"/>
</dbReference>
<gene>
    <name evidence="2" type="ORF">SAMN05660841_01695</name>
</gene>
<sequence length="225" mass="25910">MKIIKKRRNWINPYIRRNIKYKPLVTMKFIFFAICSFLWAFNAFGQKYPESKMQQIGIGPYIGYESNAETVVYGVGGYYEYRPFKRWGFTVGASYDKSPFARSTQDDLLRLIYEDLGIDIPENTSEIKQNQLAVNAGARFYMSKFFVSAGLGWSFLDYEVRDTETAVQESNKTDYFYHTVGVGYQWSLGGNHLLEPFFSATTGGVPRSNGTAKTTLGVRYAYRFK</sequence>